<evidence type="ECO:0000313" key="1">
    <source>
        <dbReference type="EMBL" id="HIT39859.1"/>
    </source>
</evidence>
<gene>
    <name evidence="1" type="ORF">IAD06_07475</name>
</gene>
<reference evidence="1" key="1">
    <citation type="submission" date="2020-10" db="EMBL/GenBank/DDBJ databases">
        <authorList>
            <person name="Gilroy R."/>
        </authorList>
    </citation>
    <scope>NUCLEOTIDE SEQUENCE</scope>
    <source>
        <strain evidence="1">21143</strain>
    </source>
</reference>
<comment type="caution">
    <text evidence="1">The sequence shown here is derived from an EMBL/GenBank/DDBJ whole genome shotgun (WGS) entry which is preliminary data.</text>
</comment>
<name>A0A9D1GGQ8_9BACT</name>
<organism evidence="1 2">
    <name type="scientific">Candidatus Caccoplasma intestinavium</name>
    <dbReference type="NCBI Taxonomy" id="2840716"/>
    <lineage>
        <taxon>Bacteria</taxon>
        <taxon>Pseudomonadati</taxon>
        <taxon>Bacteroidota</taxon>
        <taxon>Bacteroidia</taxon>
        <taxon>Bacteroidales</taxon>
        <taxon>Bacteroidaceae</taxon>
        <taxon>Bacteroidaceae incertae sedis</taxon>
        <taxon>Candidatus Caccoplasma</taxon>
    </lineage>
</organism>
<dbReference type="AlphaFoldDB" id="A0A9D1GGQ8"/>
<reference evidence="1" key="2">
    <citation type="journal article" date="2021" name="PeerJ">
        <title>Extensive microbial diversity within the chicken gut microbiome revealed by metagenomics and culture.</title>
        <authorList>
            <person name="Gilroy R."/>
            <person name="Ravi A."/>
            <person name="Getino M."/>
            <person name="Pursley I."/>
            <person name="Horton D.L."/>
            <person name="Alikhan N.F."/>
            <person name="Baker D."/>
            <person name="Gharbi K."/>
            <person name="Hall N."/>
            <person name="Watson M."/>
            <person name="Adriaenssens E.M."/>
            <person name="Foster-Nyarko E."/>
            <person name="Jarju S."/>
            <person name="Secka A."/>
            <person name="Antonio M."/>
            <person name="Oren A."/>
            <person name="Chaudhuri R.R."/>
            <person name="La Ragione R."/>
            <person name="Hildebrand F."/>
            <person name="Pallen M.J."/>
        </authorList>
    </citation>
    <scope>NUCLEOTIDE SEQUENCE</scope>
    <source>
        <strain evidence="1">21143</strain>
    </source>
</reference>
<protein>
    <submittedName>
        <fullName evidence="1">Uncharacterized protein</fullName>
    </submittedName>
</protein>
<dbReference type="EMBL" id="DVKT01000057">
    <property type="protein sequence ID" value="HIT39859.1"/>
    <property type="molecule type" value="Genomic_DNA"/>
</dbReference>
<sequence length="296" mass="35132">MEAPDTIRRKYEISMLFCDIADLRQFISKTFIPLCRVIKTHLREVQYWIDWQYKTKISDRDILITFIIQSPDKEVILRKLQLYLYENVSELQLYRVRIPFERPSNYIDNLPCEVRRKTYDILCRFSEESLIMFSQENIGDSRKITLFTYYYLIAAKNYFLSKNEFIKANGQLLDIMVNESISPFTKSLLNHDGISEAKDKILWEYKRQSDKNKIVLSANYGTLIRDWNSYPDEEDSTDESLSALVDIRNLLNPSLSENENDLSSYFHTFFEKLAGCMDLPPFYKGYIPYSINYLTK</sequence>
<dbReference type="Proteomes" id="UP000886722">
    <property type="component" value="Unassembled WGS sequence"/>
</dbReference>
<evidence type="ECO:0000313" key="2">
    <source>
        <dbReference type="Proteomes" id="UP000886722"/>
    </source>
</evidence>
<proteinExistence type="predicted"/>
<accession>A0A9D1GGQ8</accession>